<organism evidence="15 17">
    <name type="scientific">Medicago truncatula</name>
    <name type="common">Barrel medic</name>
    <name type="synonym">Medicago tribuloides</name>
    <dbReference type="NCBI Taxonomy" id="3880"/>
    <lineage>
        <taxon>Eukaryota</taxon>
        <taxon>Viridiplantae</taxon>
        <taxon>Streptophyta</taxon>
        <taxon>Embryophyta</taxon>
        <taxon>Tracheophyta</taxon>
        <taxon>Spermatophyta</taxon>
        <taxon>Magnoliopsida</taxon>
        <taxon>eudicotyledons</taxon>
        <taxon>Gunneridae</taxon>
        <taxon>Pentapetalae</taxon>
        <taxon>rosids</taxon>
        <taxon>fabids</taxon>
        <taxon>Fabales</taxon>
        <taxon>Fabaceae</taxon>
        <taxon>Papilionoideae</taxon>
        <taxon>50 kb inversion clade</taxon>
        <taxon>NPAAA clade</taxon>
        <taxon>Hologalegina</taxon>
        <taxon>IRL clade</taxon>
        <taxon>Trifolieae</taxon>
        <taxon>Medicago</taxon>
    </lineage>
</organism>
<dbReference type="SUPFAM" id="SSF90123">
    <property type="entry name" value="ABC transporter transmembrane region"/>
    <property type="match status" value="2"/>
</dbReference>
<dbReference type="HOGENOM" id="CLU_000604_17_2_1"/>
<dbReference type="GO" id="GO:0055085">
    <property type="term" value="P:transmembrane transport"/>
    <property type="evidence" value="ECO:0000318"/>
    <property type="project" value="GO_Central"/>
</dbReference>
<evidence type="ECO:0000313" key="16">
    <source>
        <dbReference type="EnsemblPlants" id="AES61564"/>
    </source>
</evidence>
<keyword evidence="17" id="KW-1185">Reference proteome</keyword>
<reference evidence="15 17" key="1">
    <citation type="journal article" date="2011" name="Nature">
        <title>The Medicago genome provides insight into the evolution of rhizobial symbioses.</title>
        <authorList>
            <person name="Young N.D."/>
            <person name="Debelle F."/>
            <person name="Oldroyd G.E."/>
            <person name="Geurts R."/>
            <person name="Cannon S.B."/>
            <person name="Udvardi M.K."/>
            <person name="Benedito V.A."/>
            <person name="Mayer K.F."/>
            <person name="Gouzy J."/>
            <person name="Schoof H."/>
            <person name="Van de Peer Y."/>
            <person name="Proost S."/>
            <person name="Cook D.R."/>
            <person name="Meyers B.C."/>
            <person name="Spannagl M."/>
            <person name="Cheung F."/>
            <person name="De Mita S."/>
            <person name="Krishnakumar V."/>
            <person name="Gundlach H."/>
            <person name="Zhou S."/>
            <person name="Mudge J."/>
            <person name="Bharti A.K."/>
            <person name="Murray J.D."/>
            <person name="Naoumkina M.A."/>
            <person name="Rosen B."/>
            <person name="Silverstein K.A."/>
            <person name="Tang H."/>
            <person name="Rombauts S."/>
            <person name="Zhao P.X."/>
            <person name="Zhou P."/>
            <person name="Barbe V."/>
            <person name="Bardou P."/>
            <person name="Bechner M."/>
            <person name="Bellec A."/>
            <person name="Berger A."/>
            <person name="Berges H."/>
            <person name="Bidwell S."/>
            <person name="Bisseling T."/>
            <person name="Choisne N."/>
            <person name="Couloux A."/>
            <person name="Denny R."/>
            <person name="Deshpande S."/>
            <person name="Dai X."/>
            <person name="Doyle J.J."/>
            <person name="Dudez A.M."/>
            <person name="Farmer A.D."/>
            <person name="Fouteau S."/>
            <person name="Franken C."/>
            <person name="Gibelin C."/>
            <person name="Gish J."/>
            <person name="Goldstein S."/>
            <person name="Gonzalez A.J."/>
            <person name="Green P.J."/>
            <person name="Hallab A."/>
            <person name="Hartog M."/>
            <person name="Hua A."/>
            <person name="Humphray S.J."/>
            <person name="Jeong D.H."/>
            <person name="Jing Y."/>
            <person name="Jocker A."/>
            <person name="Kenton S.M."/>
            <person name="Kim D.J."/>
            <person name="Klee K."/>
            <person name="Lai H."/>
            <person name="Lang C."/>
            <person name="Lin S."/>
            <person name="Macmil S.L."/>
            <person name="Magdelenat G."/>
            <person name="Matthews L."/>
            <person name="McCorrison J."/>
            <person name="Monaghan E.L."/>
            <person name="Mun J.H."/>
            <person name="Najar F.Z."/>
            <person name="Nicholson C."/>
            <person name="Noirot C."/>
            <person name="O'Bleness M."/>
            <person name="Paule C.R."/>
            <person name="Poulain J."/>
            <person name="Prion F."/>
            <person name="Qin B."/>
            <person name="Qu C."/>
            <person name="Retzel E.F."/>
            <person name="Riddle C."/>
            <person name="Sallet E."/>
            <person name="Samain S."/>
            <person name="Samson N."/>
            <person name="Sanders I."/>
            <person name="Saurat O."/>
            <person name="Scarpelli C."/>
            <person name="Schiex T."/>
            <person name="Segurens B."/>
            <person name="Severin A.J."/>
            <person name="Sherrier D.J."/>
            <person name="Shi R."/>
            <person name="Sims S."/>
            <person name="Singer S.R."/>
            <person name="Sinharoy S."/>
            <person name="Sterck L."/>
            <person name="Viollet A."/>
            <person name="Wang B.B."/>
            <person name="Wang K."/>
            <person name="Wang M."/>
            <person name="Wang X."/>
            <person name="Warfsmann J."/>
            <person name="Weissenbach J."/>
            <person name="White D.D."/>
            <person name="White J.D."/>
            <person name="Wiley G.B."/>
            <person name="Wincker P."/>
            <person name="Xing Y."/>
            <person name="Yang L."/>
            <person name="Yao Z."/>
            <person name="Ying F."/>
            <person name="Zhai J."/>
            <person name="Zhou L."/>
            <person name="Zuber A."/>
            <person name="Denarie J."/>
            <person name="Dixon R.A."/>
            <person name="May G.D."/>
            <person name="Schwartz D.C."/>
            <person name="Rogers J."/>
            <person name="Quetier F."/>
            <person name="Town C.D."/>
            <person name="Roe B.A."/>
        </authorList>
    </citation>
    <scope>NUCLEOTIDE SEQUENCE [LARGE SCALE GENOMIC DNA]</scope>
    <source>
        <strain evidence="15">A17</strain>
        <strain evidence="16 17">cv. Jemalong A17</strain>
    </source>
</reference>
<dbReference type="FunFam" id="1.20.1560.10:FF:000025">
    <property type="entry name" value="ABC transporter B family member 9"/>
    <property type="match status" value="1"/>
</dbReference>
<dbReference type="GO" id="GO:0140359">
    <property type="term" value="F:ABC-type transporter activity"/>
    <property type="evidence" value="ECO:0007669"/>
    <property type="project" value="InterPro"/>
</dbReference>
<evidence type="ECO:0000256" key="3">
    <source>
        <dbReference type="ARBA" id="ARBA00022448"/>
    </source>
</evidence>
<dbReference type="EnsemblPlants" id="AES61564">
    <property type="protein sequence ID" value="AES61564"/>
    <property type="gene ID" value="MTR_1g086150"/>
</dbReference>
<evidence type="ECO:0000256" key="8">
    <source>
        <dbReference type="ARBA" id="ARBA00022989"/>
    </source>
</evidence>
<evidence type="ECO:0000256" key="5">
    <source>
        <dbReference type="ARBA" id="ARBA00022737"/>
    </source>
</evidence>
<dbReference type="InterPro" id="IPR027417">
    <property type="entry name" value="P-loop_NTPase"/>
</dbReference>
<dbReference type="OrthoDB" id="6500128at2759"/>
<dbReference type="GO" id="GO:0016020">
    <property type="term" value="C:membrane"/>
    <property type="evidence" value="ECO:0000318"/>
    <property type="project" value="GO_Central"/>
</dbReference>
<dbReference type="Gene3D" id="1.20.1560.10">
    <property type="entry name" value="ABC transporter type 1, transmembrane domain"/>
    <property type="match status" value="1"/>
</dbReference>
<dbReference type="FunFam" id="1.20.1560.10:FF:000009">
    <property type="entry name" value="ABC transporter B family member 1"/>
    <property type="match status" value="1"/>
</dbReference>
<dbReference type="GO" id="GO:0042626">
    <property type="term" value="F:ATPase-coupled transmembrane transporter activity"/>
    <property type="evidence" value="ECO:0000318"/>
    <property type="project" value="GO_Central"/>
</dbReference>
<feature type="transmembrane region" description="Helical" evidence="12">
    <location>
        <begin position="109"/>
        <end position="129"/>
    </location>
</feature>
<feature type="transmembrane region" description="Helical" evidence="12">
    <location>
        <begin position="836"/>
        <end position="855"/>
    </location>
</feature>
<dbReference type="Proteomes" id="UP000002051">
    <property type="component" value="Unassembled WGS sequence"/>
</dbReference>
<evidence type="ECO:0000256" key="4">
    <source>
        <dbReference type="ARBA" id="ARBA00022692"/>
    </source>
</evidence>
<name>G7IBR3_MEDTR</name>
<evidence type="ECO:0000313" key="17">
    <source>
        <dbReference type="Proteomes" id="UP000002051"/>
    </source>
</evidence>
<evidence type="ECO:0000256" key="9">
    <source>
        <dbReference type="ARBA" id="ARBA00023136"/>
    </source>
</evidence>
<accession>A0A0C3UR26</accession>
<evidence type="ECO:0000256" key="12">
    <source>
        <dbReference type="SAM" id="Phobius"/>
    </source>
</evidence>
<dbReference type="Gene3D" id="3.40.50.300">
    <property type="entry name" value="P-loop containing nucleotide triphosphate hydrolases"/>
    <property type="match status" value="2"/>
</dbReference>
<feature type="transmembrane region" description="Helical" evidence="12">
    <location>
        <begin position="940"/>
        <end position="959"/>
    </location>
</feature>
<evidence type="ECO:0000256" key="1">
    <source>
        <dbReference type="ARBA" id="ARBA00004651"/>
    </source>
</evidence>
<accession>G7IBR3</accession>
<feature type="transmembrane region" description="Helical" evidence="12">
    <location>
        <begin position="758"/>
        <end position="781"/>
    </location>
</feature>
<gene>
    <name evidence="16" type="primary">11415933</name>
    <name evidence="15" type="ordered locus">MTR_1g086150</name>
</gene>
<feature type="region of interest" description="Disordered" evidence="11">
    <location>
        <begin position="1"/>
        <end position="37"/>
    </location>
</feature>
<dbReference type="PaxDb" id="3880-AES61564"/>
<feature type="transmembrane region" description="Helical" evidence="12">
    <location>
        <begin position="285"/>
        <end position="310"/>
    </location>
</feature>
<keyword evidence="5" id="KW-0677">Repeat</keyword>
<feature type="domain" description="ABC transmembrane type-1" evidence="14">
    <location>
        <begin position="718"/>
        <end position="1004"/>
    </location>
</feature>
<dbReference type="CDD" id="cd18578">
    <property type="entry name" value="ABC_6TM_Pgp_ABCB1_D2_like"/>
    <property type="match status" value="1"/>
</dbReference>
<keyword evidence="9 12" id="KW-0472">Membrane</keyword>
<dbReference type="InterPro" id="IPR017871">
    <property type="entry name" value="ABC_transporter-like_CS"/>
</dbReference>
<dbReference type="Pfam" id="PF00664">
    <property type="entry name" value="ABC_membrane"/>
    <property type="match status" value="2"/>
</dbReference>
<dbReference type="PANTHER" id="PTHR43394:SF16">
    <property type="entry name" value="ABC TRANSPORTER B FAMILY MEMBER 4-LIKE ISOFORM X1"/>
    <property type="match status" value="1"/>
</dbReference>
<keyword evidence="6" id="KW-0547">Nucleotide-binding</keyword>
<feature type="compositionally biased region" description="Acidic residues" evidence="11">
    <location>
        <begin position="1"/>
        <end position="11"/>
    </location>
</feature>
<evidence type="ECO:0000256" key="7">
    <source>
        <dbReference type="ARBA" id="ARBA00022840"/>
    </source>
</evidence>
<evidence type="ECO:0000256" key="11">
    <source>
        <dbReference type="SAM" id="MobiDB-lite"/>
    </source>
</evidence>
<reference evidence="16" key="3">
    <citation type="submission" date="2015-04" db="UniProtKB">
        <authorList>
            <consortium name="EnsemblPlants"/>
        </authorList>
    </citation>
    <scope>IDENTIFICATION</scope>
    <source>
        <strain evidence="16">cv. Jemalong A17</strain>
    </source>
</reference>
<keyword evidence="7" id="KW-0067">ATP-binding</keyword>
<dbReference type="GO" id="GO:0010328">
    <property type="term" value="F:auxin influx transmembrane transporter activity"/>
    <property type="evidence" value="ECO:0007669"/>
    <property type="project" value="UniProtKB-ARBA"/>
</dbReference>
<feature type="domain" description="ABC transporter" evidence="13">
    <location>
        <begin position="384"/>
        <end position="620"/>
    </location>
</feature>
<keyword evidence="4 12" id="KW-0812">Transmembrane</keyword>
<dbReference type="InterPro" id="IPR003593">
    <property type="entry name" value="AAA+_ATPase"/>
</dbReference>
<feature type="transmembrane region" description="Helical" evidence="12">
    <location>
        <begin position="185"/>
        <end position="205"/>
    </location>
</feature>
<evidence type="ECO:0000259" key="13">
    <source>
        <dbReference type="PROSITE" id="PS50893"/>
    </source>
</evidence>
<feature type="transmembrane region" description="Helical" evidence="12">
    <location>
        <begin position="211"/>
        <end position="232"/>
    </location>
</feature>
<comment type="subcellular location">
    <subcellularLocation>
        <location evidence="1">Cell membrane</location>
        <topology evidence="1">Multi-pass membrane protein</topology>
    </subcellularLocation>
</comment>
<evidence type="ECO:0000313" key="15">
    <source>
        <dbReference type="EMBL" id="AES61564.2"/>
    </source>
</evidence>
<dbReference type="PROSITE" id="PS50893">
    <property type="entry name" value="ABC_TRANSPORTER_2"/>
    <property type="match status" value="2"/>
</dbReference>
<comment type="similarity">
    <text evidence="2">Belongs to the ABC transporter superfamily. ABCB family. Multidrug resistance exporter (TC 3.A.1.201) subfamily.</text>
</comment>
<feature type="compositionally biased region" description="Low complexity" evidence="11">
    <location>
        <begin position="12"/>
        <end position="30"/>
    </location>
</feature>
<evidence type="ECO:0000256" key="6">
    <source>
        <dbReference type="ARBA" id="ARBA00022741"/>
    </source>
</evidence>
<feature type="domain" description="ABC transporter" evidence="13">
    <location>
        <begin position="1039"/>
        <end position="1266"/>
    </location>
</feature>
<dbReference type="FunFam" id="3.40.50.300:FF:000066">
    <property type="entry name" value="ABC transporter B family member 1"/>
    <property type="match status" value="2"/>
</dbReference>
<dbReference type="PROSITE" id="PS50929">
    <property type="entry name" value="ABC_TM1F"/>
    <property type="match status" value="2"/>
</dbReference>
<dbReference type="AlphaFoldDB" id="G7IBR3"/>
<dbReference type="GO" id="GO:0005524">
    <property type="term" value="F:ATP binding"/>
    <property type="evidence" value="ECO:0007669"/>
    <property type="project" value="UniProtKB-KW"/>
</dbReference>
<dbReference type="FunFam" id="1.20.1560.10:FF:000044">
    <property type="entry name" value="ABC transporter B family member 9"/>
    <property type="match status" value="1"/>
</dbReference>
<sequence length="1266" mass="137422">MGVEIENDFVDEATTSENNRTETSTNATTNGEKDITKEKQETVPFHKLFSFADSTDILLMIVGTIGAIGNGLGLPIMTVLLGQMIHSFGSNQTNTEDIVDQVTKVSLKYVYLAVGSGVAAFLQVSCWMVTGERQAARIRGLYLKTILRQDVTFFDKETNTGEVIGRMSGDTVLIQDAMGEKVGKFLQLIATFVGGFVIAFTRGWLLTVVLMSTLPLLVVSGAAMAVIIGRMASKGQTAYAKAAHVVEQTIGSIRTVASFTGEKQAVANYSKHLVDGYKSGVFEGFISGVGVGTFMFLMFLGYALAVWFGAKMVMEKGYNGGTVINVIMVVLTASMSLGQASSGLSAFAAGRAAAYKMFETIKRRPEIDAYDPNGKILEDIQGEIELKEVYFSYPARPEELIFNGFSLHIPSGTTTALVGQSGSGKSTIISLVERFYDPQAGEVLIDGINMKEFQVRWIRGKIGLVSQEPVLFASSIKDNISYGKDGATIEEIRSASELANAAKFIDKLPQGLDTMVGDHGSQLSGGQKQRIAIARAILKNPRILLLDEATSALDAKSERVVQETLDRIMVNRTTVVVAHRLSTVRNADMIAIIHRGKMVSKGTHTELLKDPEGAYSQLVRLQEINKESEETTDHHIKRELSAKSFRQLSQRKSLQRSISRGSSIGNSSRHSFSVSSVLPTGINAIDPGLENLPTKEKGQEVPLSRLATLNKPEIPVLLFGCFAAIGNGVIFPIFGILTSSMIKTFYEPFDEMKKDSKFWAVMFMLLGFASLLVVTAQSYFFSVAGYKLIQRIRLLCFEKVVSMEVGWFDEPENSSGSVGARLSADAASVRTIVGDALGLLVMNLAAALSGLIIAFVASWQLALIILVLIPLIGLNGYVQMKSMKGFSADAKMMYEEASQVANDAVGSIRIVASFCAENKVMELYRKKCEVPMKTGIRQGIISGSGFGVSFFLLFCVYALSFYAGARLVESGHTKFSDVFRVFFALTMATVGISQSSSFAPDSSKAKSATASIFRMIDKKSKIDPSDESGTTLDSVKGEIELRHLSFKYPSRPDIQIFQDLNLTIHSGKTVALVGESGSGKSTVIALLQRFYDPDSGEITLDGIEIRQLQLKWLRQQMGLVSQEPVLFNDTIRSNIAYGKGGNATEAEIIAAAELANADRFISGLQQGYDTIVGERGTQLSGGQKQRVAIARAIIKSPKILLLDEATSALDAESERVVQDALDKVMVNRTTVVVAHRLSTVKNADVIAVVKNGVIVEKGRHETLINV</sequence>
<feature type="domain" description="ABC transmembrane type-1" evidence="14">
    <location>
        <begin position="61"/>
        <end position="349"/>
    </location>
</feature>
<proteinExistence type="inferred from homology"/>
<dbReference type="CDD" id="cd18577">
    <property type="entry name" value="ABC_6TM_Pgp_ABCB1_D1_like"/>
    <property type="match status" value="1"/>
</dbReference>
<dbReference type="GO" id="GO:0016887">
    <property type="term" value="F:ATP hydrolysis activity"/>
    <property type="evidence" value="ECO:0007669"/>
    <property type="project" value="InterPro"/>
</dbReference>
<dbReference type="InterPro" id="IPR036640">
    <property type="entry name" value="ABC1_TM_sf"/>
</dbReference>
<dbReference type="InterPro" id="IPR039421">
    <property type="entry name" value="Type_1_exporter"/>
</dbReference>
<dbReference type="SMART" id="SM00382">
    <property type="entry name" value="AAA"/>
    <property type="match status" value="2"/>
</dbReference>
<dbReference type="SUPFAM" id="SSF52540">
    <property type="entry name" value="P-loop containing nucleoside triphosphate hydrolases"/>
    <property type="match status" value="2"/>
</dbReference>
<dbReference type="GO" id="GO:0005886">
    <property type="term" value="C:plasma membrane"/>
    <property type="evidence" value="ECO:0007669"/>
    <property type="project" value="UniProtKB-SubCell"/>
</dbReference>
<keyword evidence="8 12" id="KW-1133">Transmembrane helix</keyword>
<dbReference type="Pfam" id="PF00005">
    <property type="entry name" value="ABC_tran"/>
    <property type="match status" value="2"/>
</dbReference>
<keyword evidence="3" id="KW-0813">Transport</keyword>
<protein>
    <submittedName>
        <fullName evidence="15">ABC transporter B family protein</fullName>
    </submittedName>
</protein>
<keyword evidence="10" id="KW-0325">Glycoprotein</keyword>
<dbReference type="PANTHER" id="PTHR43394">
    <property type="entry name" value="ATP-DEPENDENT PERMEASE MDL1, MITOCHONDRIAL"/>
    <property type="match status" value="1"/>
</dbReference>
<evidence type="ECO:0000256" key="10">
    <source>
        <dbReference type="ARBA" id="ARBA00023180"/>
    </source>
</evidence>
<feature type="transmembrane region" description="Helical" evidence="12">
    <location>
        <begin position="714"/>
        <end position="738"/>
    </location>
</feature>
<dbReference type="InterPro" id="IPR011527">
    <property type="entry name" value="ABC1_TM_dom"/>
</dbReference>
<reference evidence="15 17" key="2">
    <citation type="journal article" date="2014" name="BMC Genomics">
        <title>An improved genome release (version Mt4.0) for the model legume Medicago truncatula.</title>
        <authorList>
            <person name="Tang H."/>
            <person name="Krishnakumar V."/>
            <person name="Bidwell S."/>
            <person name="Rosen B."/>
            <person name="Chan A."/>
            <person name="Zhou S."/>
            <person name="Gentzbittel L."/>
            <person name="Childs K.L."/>
            <person name="Yandell M."/>
            <person name="Gundlach H."/>
            <person name="Mayer K.F."/>
            <person name="Schwartz D.C."/>
            <person name="Town C.D."/>
        </authorList>
    </citation>
    <scope>GENOME REANNOTATION</scope>
    <source>
        <strain evidence="16 17">cv. Jemalong A17</strain>
    </source>
</reference>
<dbReference type="InterPro" id="IPR003439">
    <property type="entry name" value="ABC_transporter-like_ATP-bd"/>
</dbReference>
<feature type="transmembrane region" description="Helical" evidence="12">
    <location>
        <begin position="861"/>
        <end position="878"/>
    </location>
</feature>
<feature type="transmembrane region" description="Helical" evidence="12">
    <location>
        <begin position="322"/>
        <end position="354"/>
    </location>
</feature>
<dbReference type="GO" id="GO:0010329">
    <property type="term" value="F:auxin efflux transmembrane transporter activity"/>
    <property type="evidence" value="ECO:0007669"/>
    <property type="project" value="UniProtKB-ARBA"/>
</dbReference>
<dbReference type="PROSITE" id="PS00211">
    <property type="entry name" value="ABC_TRANSPORTER_1"/>
    <property type="match status" value="2"/>
</dbReference>
<dbReference type="KEGG" id="mtr:11415933"/>
<evidence type="ECO:0000259" key="14">
    <source>
        <dbReference type="PROSITE" id="PS50929"/>
    </source>
</evidence>
<dbReference type="EMBL" id="CM001217">
    <property type="protein sequence ID" value="AES61564.2"/>
    <property type="molecule type" value="Genomic_DNA"/>
</dbReference>
<evidence type="ECO:0000256" key="2">
    <source>
        <dbReference type="ARBA" id="ARBA00007577"/>
    </source>
</evidence>
<feature type="transmembrane region" description="Helical" evidence="12">
    <location>
        <begin position="57"/>
        <end position="81"/>
    </location>
</feature>
<dbReference type="CDD" id="cd03249">
    <property type="entry name" value="ABC_MTABC3_MDL1_MDL2"/>
    <property type="match status" value="2"/>
</dbReference>